<dbReference type="EMBL" id="FWFQ01000002">
    <property type="protein sequence ID" value="SLN17488.1"/>
    <property type="molecule type" value="Genomic_DNA"/>
</dbReference>
<reference evidence="1 2" key="1">
    <citation type="submission" date="2017-03" db="EMBL/GenBank/DDBJ databases">
        <authorList>
            <person name="Afonso C.L."/>
            <person name="Miller P.J."/>
            <person name="Scott M.A."/>
            <person name="Spackman E."/>
            <person name="Goraichik I."/>
            <person name="Dimitrov K.M."/>
            <person name="Suarez D.L."/>
            <person name="Swayne D.E."/>
        </authorList>
    </citation>
    <scope>NUCLEOTIDE SEQUENCE [LARGE SCALE GENOMIC DNA]</scope>
    <source>
        <strain evidence="1 2">CECT 7680</strain>
    </source>
</reference>
<evidence type="ECO:0000313" key="2">
    <source>
        <dbReference type="Proteomes" id="UP000193409"/>
    </source>
</evidence>
<evidence type="ECO:0008006" key="3">
    <source>
        <dbReference type="Google" id="ProtNLM"/>
    </source>
</evidence>
<organism evidence="1 2">
    <name type="scientific">Pseudoruegeria aquimaris</name>
    <dbReference type="NCBI Taxonomy" id="393663"/>
    <lineage>
        <taxon>Bacteria</taxon>
        <taxon>Pseudomonadati</taxon>
        <taxon>Pseudomonadota</taxon>
        <taxon>Alphaproteobacteria</taxon>
        <taxon>Rhodobacterales</taxon>
        <taxon>Roseobacteraceae</taxon>
        <taxon>Pseudoruegeria</taxon>
    </lineage>
</organism>
<proteinExistence type="predicted"/>
<accession>A0A1Y5RIV8</accession>
<dbReference type="OrthoDB" id="7625707at2"/>
<sequence length="333" mass="36489">MRWLIGLILAAALGWSGYWFIGARAVENGLKGWFADRQADGWVAEYGSLETHGFPNRFDTMAEDLILADPESGLAWEAPMFQILALSYKPGHVIAAWPRTQVVATPQEKITVTNDVMRGSVLFRPAQAFALSRATFELENLALSSTAGWTAATDSGEFAIREAAGRANTYDLFFEARNVKPASDILARMDPLKRLPDAFETLKIDATMAFDAPWDRYAIEEARPQPRRLELGTVQAAWGDLDLRLAGTLDIDSAGIPEGRITIRATNWREMLEIAVQSGLLPEPYAEPLERGLAAIAGLSGNSQTIDAPITFKGGRMMLGFVPLGPAPVLRLR</sequence>
<keyword evidence="2" id="KW-1185">Reference proteome</keyword>
<dbReference type="RefSeq" id="WP_085867110.1">
    <property type="nucleotide sequence ID" value="NZ_FWFQ01000002.1"/>
</dbReference>
<name>A0A1Y5RIV8_9RHOB</name>
<evidence type="ECO:0000313" key="1">
    <source>
        <dbReference type="EMBL" id="SLN17488.1"/>
    </source>
</evidence>
<dbReference type="Pfam" id="PF09898">
    <property type="entry name" value="DUF2125"/>
    <property type="match status" value="1"/>
</dbReference>
<dbReference type="InterPro" id="IPR018666">
    <property type="entry name" value="DUF2125"/>
</dbReference>
<dbReference type="Proteomes" id="UP000193409">
    <property type="component" value="Unassembled WGS sequence"/>
</dbReference>
<dbReference type="AlphaFoldDB" id="A0A1Y5RIV8"/>
<protein>
    <recommendedName>
        <fullName evidence="3">DUF2125 domain-containing protein</fullName>
    </recommendedName>
</protein>
<gene>
    <name evidence="1" type="ORF">PSA7680_00550</name>
</gene>